<dbReference type="Gene3D" id="3.40.50.300">
    <property type="entry name" value="P-loop containing nucleotide triphosphate hydrolases"/>
    <property type="match status" value="1"/>
</dbReference>
<dbReference type="NCBIfam" id="TIGR00176">
    <property type="entry name" value="mobB"/>
    <property type="match status" value="1"/>
</dbReference>
<sequence length="170" mass="18402">MKRVFGIAGWSGSGKTTLLRALIPALCEGGVTVSTIKHAHHDFDIDRPGKDSYLHRTAGAHEVMISSGHRFALMHELRDAPEPTLAELVDRLGPVDIVLVEGFKFDPVPKLEVHRPALGKPPIWPGEPHIVAIAADVPLPNCERPVFGLDDIASIAAMVLDRAAEMEATQ</sequence>
<dbReference type="InterPro" id="IPR004435">
    <property type="entry name" value="MobB_dom"/>
</dbReference>
<dbReference type="CDD" id="cd03116">
    <property type="entry name" value="MobB"/>
    <property type="match status" value="1"/>
</dbReference>
<dbReference type="GO" id="GO:0005525">
    <property type="term" value="F:GTP binding"/>
    <property type="evidence" value="ECO:0007669"/>
    <property type="project" value="InterPro"/>
</dbReference>
<dbReference type="PANTHER" id="PTHR40072:SF1">
    <property type="entry name" value="MOLYBDOPTERIN-GUANINE DINUCLEOTIDE BIOSYNTHESIS ADAPTER PROTEIN"/>
    <property type="match status" value="1"/>
</dbReference>
<evidence type="ECO:0000313" key="2">
    <source>
        <dbReference type="EMBL" id="SDF28927.1"/>
    </source>
</evidence>
<dbReference type="InterPro" id="IPR052539">
    <property type="entry name" value="MGD_biosynthesis_adapter"/>
</dbReference>
<dbReference type="OrthoDB" id="9804758at2"/>
<feature type="domain" description="Molybdopterin-guanine dinucleotide biosynthesis protein B (MobB)" evidence="1">
    <location>
        <begin position="4"/>
        <end position="136"/>
    </location>
</feature>
<dbReference type="PANTHER" id="PTHR40072">
    <property type="entry name" value="MOLYBDOPTERIN-GUANINE DINUCLEOTIDE BIOSYNTHESIS ADAPTER PROTEIN-RELATED"/>
    <property type="match status" value="1"/>
</dbReference>
<keyword evidence="3" id="KW-1185">Reference proteome</keyword>
<reference evidence="2 3" key="1">
    <citation type="submission" date="2016-10" db="EMBL/GenBank/DDBJ databases">
        <authorList>
            <person name="Varghese N."/>
            <person name="Submissions S."/>
        </authorList>
    </citation>
    <scope>NUCLEOTIDE SEQUENCE [LARGE SCALE GENOMIC DNA]</scope>
    <source>
        <strain evidence="2 3">DSM 18839</strain>
    </source>
</reference>
<comment type="caution">
    <text evidence="2">The sequence shown here is derived from an EMBL/GenBank/DDBJ whole genome shotgun (WGS) entry which is preliminary data.</text>
</comment>
<dbReference type="RefSeq" id="WP_028793798.1">
    <property type="nucleotide sequence ID" value="NZ_FNBW01000002.1"/>
</dbReference>
<evidence type="ECO:0000313" key="3">
    <source>
        <dbReference type="Proteomes" id="UP000198615"/>
    </source>
</evidence>
<dbReference type="InterPro" id="IPR027417">
    <property type="entry name" value="P-loop_NTPase"/>
</dbReference>
<dbReference type="Proteomes" id="UP000198615">
    <property type="component" value="Unassembled WGS sequence"/>
</dbReference>
<evidence type="ECO:0000259" key="1">
    <source>
        <dbReference type="Pfam" id="PF03205"/>
    </source>
</evidence>
<organism evidence="2 3">
    <name type="scientific">Thalassobaculum litoreum DSM 18839</name>
    <dbReference type="NCBI Taxonomy" id="1123362"/>
    <lineage>
        <taxon>Bacteria</taxon>
        <taxon>Pseudomonadati</taxon>
        <taxon>Pseudomonadota</taxon>
        <taxon>Alphaproteobacteria</taxon>
        <taxon>Rhodospirillales</taxon>
        <taxon>Thalassobaculaceae</taxon>
        <taxon>Thalassobaculum</taxon>
    </lineage>
</organism>
<dbReference type="Pfam" id="PF03205">
    <property type="entry name" value="MobB"/>
    <property type="match status" value="1"/>
</dbReference>
<dbReference type="AlphaFoldDB" id="A0A8G2EVI1"/>
<protein>
    <submittedName>
        <fullName evidence="2">Molybdopterin guanine dinucleotide biosynthesis accessory protein MobB</fullName>
    </submittedName>
</protein>
<name>A0A8G2EVI1_9PROT</name>
<dbReference type="EMBL" id="FNBW01000002">
    <property type="protein sequence ID" value="SDF28927.1"/>
    <property type="molecule type" value="Genomic_DNA"/>
</dbReference>
<dbReference type="SUPFAM" id="SSF52540">
    <property type="entry name" value="P-loop containing nucleoside triphosphate hydrolases"/>
    <property type="match status" value="1"/>
</dbReference>
<proteinExistence type="predicted"/>
<accession>A0A8G2EVI1</accession>
<gene>
    <name evidence="2" type="ORF">SAMN05660686_00908</name>
</gene>
<dbReference type="GO" id="GO:0006777">
    <property type="term" value="P:Mo-molybdopterin cofactor biosynthetic process"/>
    <property type="evidence" value="ECO:0007669"/>
    <property type="project" value="InterPro"/>
</dbReference>